<dbReference type="GO" id="GO:0000287">
    <property type="term" value="F:magnesium ion binding"/>
    <property type="evidence" value="ECO:0007669"/>
    <property type="project" value="TreeGrafter"/>
</dbReference>
<protein>
    <submittedName>
        <fullName evidence="5">Mandelate racemase/muconate lactonizing enzyme family protein</fullName>
    </submittedName>
</protein>
<comment type="caution">
    <text evidence="5">The sequence shown here is derived from an EMBL/GenBank/DDBJ whole genome shotgun (WGS) entry which is preliminary data.</text>
</comment>
<dbReference type="InterPro" id="IPR046945">
    <property type="entry name" value="RHMD-like"/>
</dbReference>
<dbReference type="InterPro" id="IPR036849">
    <property type="entry name" value="Enolase-like_C_sf"/>
</dbReference>
<dbReference type="GO" id="GO:0016052">
    <property type="term" value="P:carbohydrate catabolic process"/>
    <property type="evidence" value="ECO:0007669"/>
    <property type="project" value="TreeGrafter"/>
</dbReference>
<gene>
    <name evidence="5" type="ORF">FJZ47_17515</name>
</gene>
<sequence length="382" mass="41817">MYPRHEVPTRRPQAMQRERCMKVTHAKTRIIKTPADNPLVVGIPVGNATREFVTLELGTDDGIEGIGLTFFGGPLTGALREAVDALAALIMGDNPLQVEAIAAKLRLAASGAGPGGIFTLAMSAIDIALWDIKGKALGQSVHALLGGYRDRAPTYASGALMRQHPTPYLAEAGPRLVDMGFQQMKTQMGAEPTIDLEVERIRVLREGIGENIDLMCDINQLWTVNQAIDIGRKVEPYHLFWLEDVVAHDDYQGLARVADALTTPIAAGEYHYGIRPFRHMLEARSIDIVMIDLLRAGGITQWMKIAGMAEAFNVPVVSHLIPEIHVHLVAAIPHGLTVEYMPWTLRLFEETPAIVDGQLVVPNKPGLGLAFDQATFKQYQVS</sequence>
<evidence type="ECO:0000313" key="6">
    <source>
        <dbReference type="Proteomes" id="UP000712673"/>
    </source>
</evidence>
<dbReference type="Proteomes" id="UP000712673">
    <property type="component" value="Unassembled WGS sequence"/>
</dbReference>
<proteinExistence type="predicted"/>
<dbReference type="PANTHER" id="PTHR13794:SF58">
    <property type="entry name" value="MITOCHONDRIAL ENOLASE SUPERFAMILY MEMBER 1"/>
    <property type="match status" value="1"/>
</dbReference>
<dbReference type="SMART" id="SM00922">
    <property type="entry name" value="MR_MLE"/>
    <property type="match status" value="1"/>
</dbReference>
<dbReference type="InterPro" id="IPR013341">
    <property type="entry name" value="Mandelate_racemase_N_dom"/>
</dbReference>
<feature type="domain" description="Mandelate racemase/muconate lactonizing enzyme C-terminal" evidence="4">
    <location>
        <begin position="165"/>
        <end position="264"/>
    </location>
</feature>
<dbReference type="InterPro" id="IPR018110">
    <property type="entry name" value="Mandel_Rmase/mucon_lact_enz_CS"/>
</dbReference>
<keyword evidence="2" id="KW-0479">Metal-binding</keyword>
<comment type="cofactor">
    <cofactor evidence="1">
        <name>Mg(2+)</name>
        <dbReference type="ChEBI" id="CHEBI:18420"/>
    </cofactor>
</comment>
<name>A0A937W3L3_UNCTE</name>
<organism evidence="5 6">
    <name type="scientific">Tectimicrobiota bacterium</name>
    <dbReference type="NCBI Taxonomy" id="2528274"/>
    <lineage>
        <taxon>Bacteria</taxon>
        <taxon>Pseudomonadati</taxon>
        <taxon>Nitrospinota/Tectimicrobiota group</taxon>
        <taxon>Candidatus Tectimicrobiota</taxon>
    </lineage>
</organism>
<dbReference type="CDD" id="cd03316">
    <property type="entry name" value="MR_like"/>
    <property type="match status" value="1"/>
</dbReference>
<dbReference type="Gene3D" id="3.30.390.10">
    <property type="entry name" value="Enolase-like, N-terminal domain"/>
    <property type="match status" value="1"/>
</dbReference>
<dbReference type="SUPFAM" id="SSF54826">
    <property type="entry name" value="Enolase N-terminal domain-like"/>
    <property type="match status" value="1"/>
</dbReference>
<dbReference type="AlphaFoldDB" id="A0A937W3L3"/>
<reference evidence="5" key="1">
    <citation type="submission" date="2019-03" db="EMBL/GenBank/DDBJ databases">
        <title>Lake Tanganyika Metagenome-Assembled Genomes (MAGs).</title>
        <authorList>
            <person name="Tran P."/>
        </authorList>
    </citation>
    <scope>NUCLEOTIDE SEQUENCE</scope>
    <source>
        <strain evidence="5">K_DeepCast_65m_m2_066</strain>
    </source>
</reference>
<evidence type="ECO:0000256" key="3">
    <source>
        <dbReference type="ARBA" id="ARBA00022842"/>
    </source>
</evidence>
<evidence type="ECO:0000259" key="4">
    <source>
        <dbReference type="SMART" id="SM00922"/>
    </source>
</evidence>
<dbReference type="Pfam" id="PF13378">
    <property type="entry name" value="MR_MLE_C"/>
    <property type="match status" value="1"/>
</dbReference>
<dbReference type="SUPFAM" id="SSF51604">
    <property type="entry name" value="Enolase C-terminal domain-like"/>
    <property type="match status" value="1"/>
</dbReference>
<evidence type="ECO:0000313" key="5">
    <source>
        <dbReference type="EMBL" id="MBM3225578.1"/>
    </source>
</evidence>
<dbReference type="GO" id="GO:0016836">
    <property type="term" value="F:hydro-lyase activity"/>
    <property type="evidence" value="ECO:0007669"/>
    <property type="project" value="TreeGrafter"/>
</dbReference>
<dbReference type="SFLD" id="SFLDG00179">
    <property type="entry name" value="mandelate_racemase"/>
    <property type="match status" value="1"/>
</dbReference>
<evidence type="ECO:0000256" key="1">
    <source>
        <dbReference type="ARBA" id="ARBA00001946"/>
    </source>
</evidence>
<keyword evidence="3" id="KW-0460">Magnesium</keyword>
<evidence type="ECO:0000256" key="2">
    <source>
        <dbReference type="ARBA" id="ARBA00022723"/>
    </source>
</evidence>
<dbReference type="InterPro" id="IPR029017">
    <property type="entry name" value="Enolase-like_N"/>
</dbReference>
<dbReference type="PANTHER" id="PTHR13794">
    <property type="entry name" value="ENOLASE SUPERFAMILY, MANDELATE RACEMASE"/>
    <property type="match status" value="1"/>
</dbReference>
<accession>A0A937W3L3</accession>
<dbReference type="InterPro" id="IPR029065">
    <property type="entry name" value="Enolase_C-like"/>
</dbReference>
<dbReference type="InterPro" id="IPR013342">
    <property type="entry name" value="Mandelate_racemase_C"/>
</dbReference>
<dbReference type="GO" id="GO:0009063">
    <property type="term" value="P:amino acid catabolic process"/>
    <property type="evidence" value="ECO:0007669"/>
    <property type="project" value="InterPro"/>
</dbReference>
<dbReference type="SFLD" id="SFLDS00001">
    <property type="entry name" value="Enolase"/>
    <property type="match status" value="1"/>
</dbReference>
<dbReference type="PROSITE" id="PS00908">
    <property type="entry name" value="MR_MLE_1"/>
    <property type="match status" value="1"/>
</dbReference>
<dbReference type="Pfam" id="PF02746">
    <property type="entry name" value="MR_MLE_N"/>
    <property type="match status" value="1"/>
</dbReference>
<dbReference type="EMBL" id="VGLS01000618">
    <property type="protein sequence ID" value="MBM3225578.1"/>
    <property type="molecule type" value="Genomic_DNA"/>
</dbReference>
<dbReference type="Gene3D" id="3.20.20.120">
    <property type="entry name" value="Enolase-like C-terminal domain"/>
    <property type="match status" value="1"/>
</dbReference>